<organism evidence="2 3">
    <name type="scientific">Quercus suber</name>
    <name type="common">Cork oak</name>
    <dbReference type="NCBI Taxonomy" id="58331"/>
    <lineage>
        <taxon>Eukaryota</taxon>
        <taxon>Viridiplantae</taxon>
        <taxon>Streptophyta</taxon>
        <taxon>Embryophyta</taxon>
        <taxon>Tracheophyta</taxon>
        <taxon>Spermatophyta</taxon>
        <taxon>Magnoliopsida</taxon>
        <taxon>eudicotyledons</taxon>
        <taxon>Gunneridae</taxon>
        <taxon>Pentapetalae</taxon>
        <taxon>rosids</taxon>
        <taxon>fabids</taxon>
        <taxon>Fagales</taxon>
        <taxon>Fagaceae</taxon>
        <taxon>Quercus</taxon>
    </lineage>
</organism>
<dbReference type="EMBL" id="PKMF04000167">
    <property type="protein sequence ID" value="KAK7845644.1"/>
    <property type="molecule type" value="Genomic_DNA"/>
</dbReference>
<name>A0AAW0L4C2_QUESU</name>
<evidence type="ECO:0000259" key="1">
    <source>
        <dbReference type="PROSITE" id="PS52045"/>
    </source>
</evidence>
<protein>
    <recommendedName>
        <fullName evidence="1">Neprosin PEP catalytic domain-containing protein</fullName>
    </recommendedName>
</protein>
<dbReference type="AlphaFoldDB" id="A0AAW0L4C2"/>
<reference evidence="2 3" key="1">
    <citation type="journal article" date="2018" name="Sci. Data">
        <title>The draft genome sequence of cork oak.</title>
        <authorList>
            <person name="Ramos A.M."/>
            <person name="Usie A."/>
            <person name="Barbosa P."/>
            <person name="Barros P.M."/>
            <person name="Capote T."/>
            <person name="Chaves I."/>
            <person name="Simoes F."/>
            <person name="Abreu I."/>
            <person name="Carrasquinho I."/>
            <person name="Faro C."/>
            <person name="Guimaraes J.B."/>
            <person name="Mendonca D."/>
            <person name="Nobrega F."/>
            <person name="Rodrigues L."/>
            <person name="Saibo N.J.M."/>
            <person name="Varela M.C."/>
            <person name="Egas C."/>
            <person name="Matos J."/>
            <person name="Miguel C.M."/>
            <person name="Oliveira M.M."/>
            <person name="Ricardo C.P."/>
            <person name="Goncalves S."/>
        </authorList>
    </citation>
    <scope>NUCLEOTIDE SEQUENCE [LARGE SCALE GENOMIC DNA]</scope>
    <source>
        <strain evidence="3">cv. HL8</strain>
    </source>
</reference>
<feature type="domain" description="Neprosin PEP catalytic" evidence="1">
    <location>
        <begin position="1"/>
        <end position="96"/>
    </location>
</feature>
<accession>A0AAW0L4C2</accession>
<dbReference type="Pfam" id="PF03080">
    <property type="entry name" value="Neprosin"/>
    <property type="match status" value="1"/>
</dbReference>
<proteinExistence type="predicted"/>
<dbReference type="InterPro" id="IPR004314">
    <property type="entry name" value="Neprosin"/>
</dbReference>
<keyword evidence="3" id="KW-1185">Reference proteome</keyword>
<gene>
    <name evidence="2" type="ORF">CFP56_009080</name>
</gene>
<dbReference type="Proteomes" id="UP000237347">
    <property type="component" value="Unassembled WGS sequence"/>
</dbReference>
<evidence type="ECO:0000313" key="2">
    <source>
        <dbReference type="EMBL" id="KAK7845644.1"/>
    </source>
</evidence>
<dbReference type="PROSITE" id="PS52045">
    <property type="entry name" value="NEPROSIN_PEP_CD"/>
    <property type="match status" value="1"/>
</dbReference>
<evidence type="ECO:0000313" key="3">
    <source>
        <dbReference type="Proteomes" id="UP000237347"/>
    </source>
</evidence>
<sequence>MVWAGFALVSILNAIDETKFVPRRVTSTPQHKCGHFPKEGPGKASFFDKLNVIDCLTVLRGPRNSRTMITNPNCYNLINSGDSFYYGGPGRNPKCP</sequence>
<comment type="caution">
    <text evidence="2">The sequence shown here is derived from an EMBL/GenBank/DDBJ whole genome shotgun (WGS) entry which is preliminary data.</text>
</comment>